<evidence type="ECO:0000313" key="1">
    <source>
        <dbReference type="EMBL" id="MCH4821767.1"/>
    </source>
</evidence>
<organism evidence="1 2">
    <name type="scientific">Christiangramia lutea</name>
    <dbReference type="NCBI Taxonomy" id="1607951"/>
    <lineage>
        <taxon>Bacteria</taxon>
        <taxon>Pseudomonadati</taxon>
        <taxon>Bacteroidota</taxon>
        <taxon>Flavobacteriia</taxon>
        <taxon>Flavobacteriales</taxon>
        <taxon>Flavobacteriaceae</taxon>
        <taxon>Christiangramia</taxon>
    </lineage>
</organism>
<protein>
    <submittedName>
        <fullName evidence="1">Uncharacterized protein</fullName>
    </submittedName>
</protein>
<sequence length="144" mass="16659">MLLAKTVGNIIEKNQRSRPTNLLGGVEVDYYFMASKFSGSKTEISLVLWTIVVDEEGYIYGLLTRHLGHYNTWKEVISNRIKEHLIRLGLDNLFVNRLVREIEIKKEGHIIPKDIRCGGDRIGVDGSDEIYIRRSKFTYFKITL</sequence>
<dbReference type="AlphaFoldDB" id="A0A9X1V008"/>
<dbReference type="Proteomes" id="UP001139226">
    <property type="component" value="Unassembled WGS sequence"/>
</dbReference>
<name>A0A9X1V008_9FLAO</name>
<accession>A0A9X1V008</accession>
<dbReference type="EMBL" id="JAKVTV010000001">
    <property type="protein sequence ID" value="MCH4821767.1"/>
    <property type="molecule type" value="Genomic_DNA"/>
</dbReference>
<keyword evidence="2" id="KW-1185">Reference proteome</keyword>
<dbReference type="RefSeq" id="WP_240711897.1">
    <property type="nucleotide sequence ID" value="NZ_JAKVTV010000001.1"/>
</dbReference>
<reference evidence="1" key="1">
    <citation type="submission" date="2022-03" db="EMBL/GenBank/DDBJ databases">
        <title>Gramella crocea sp. nov., isolated from activated sludge of a seafood processing plant.</title>
        <authorList>
            <person name="Zhang X."/>
        </authorList>
    </citation>
    <scope>NUCLEOTIDE SEQUENCE</scope>
    <source>
        <strain evidence="1">YJ019</strain>
    </source>
</reference>
<comment type="caution">
    <text evidence="1">The sequence shown here is derived from an EMBL/GenBank/DDBJ whole genome shotgun (WGS) entry which is preliminary data.</text>
</comment>
<proteinExistence type="predicted"/>
<evidence type="ECO:0000313" key="2">
    <source>
        <dbReference type="Proteomes" id="UP001139226"/>
    </source>
</evidence>
<gene>
    <name evidence="1" type="ORF">ML462_01160</name>
</gene>